<dbReference type="InterPro" id="IPR013525">
    <property type="entry name" value="ABC2_TM"/>
</dbReference>
<evidence type="ECO:0000259" key="9">
    <source>
        <dbReference type="PROSITE" id="PS51012"/>
    </source>
</evidence>
<dbReference type="Pfam" id="PF12698">
    <property type="entry name" value="ABC2_membrane_3"/>
    <property type="match status" value="1"/>
</dbReference>
<dbReference type="PANTHER" id="PTHR30294">
    <property type="entry name" value="MEMBRANE COMPONENT OF ABC TRANSPORTER YHHJ-RELATED"/>
    <property type="match status" value="1"/>
</dbReference>
<dbReference type="OrthoDB" id="266913at2"/>
<dbReference type="GO" id="GO:0005886">
    <property type="term" value="C:plasma membrane"/>
    <property type="evidence" value="ECO:0007669"/>
    <property type="project" value="UniProtKB-SubCell"/>
</dbReference>
<evidence type="ECO:0000256" key="1">
    <source>
        <dbReference type="ARBA" id="ARBA00004651"/>
    </source>
</evidence>
<dbReference type="AlphaFoldDB" id="A0A2N5H8K1"/>
<organism evidence="10 11">
    <name type="scientific">Neobacillus cucumis</name>
    <dbReference type="NCBI Taxonomy" id="1740721"/>
    <lineage>
        <taxon>Bacteria</taxon>
        <taxon>Bacillati</taxon>
        <taxon>Bacillota</taxon>
        <taxon>Bacilli</taxon>
        <taxon>Bacillales</taxon>
        <taxon>Bacillaceae</taxon>
        <taxon>Neobacillus</taxon>
    </lineage>
</organism>
<name>A0A2N5H8K1_9BACI</name>
<reference evidence="10 11" key="1">
    <citation type="submission" date="2017-11" db="EMBL/GenBank/DDBJ databases">
        <title>Comparitive Functional Genomics of Dry Heat Resistant strains isolated from the Viking Spacecraft.</title>
        <authorList>
            <person name="Seuylemezian A."/>
            <person name="Cooper K."/>
            <person name="Vaishampayan P."/>
        </authorList>
    </citation>
    <scope>NUCLEOTIDE SEQUENCE [LARGE SCALE GENOMIC DNA]</scope>
    <source>
        <strain evidence="10 11">V32-6</strain>
    </source>
</reference>
<comment type="caution">
    <text evidence="10">The sequence shown here is derived from an EMBL/GenBank/DDBJ whole genome shotgun (WGS) entry which is preliminary data.</text>
</comment>
<evidence type="ECO:0000256" key="5">
    <source>
        <dbReference type="ARBA" id="ARBA00022692"/>
    </source>
</evidence>
<keyword evidence="4" id="KW-1003">Cell membrane</keyword>
<proteinExistence type="inferred from homology"/>
<feature type="transmembrane region" description="Helical" evidence="8">
    <location>
        <begin position="182"/>
        <end position="206"/>
    </location>
</feature>
<keyword evidence="7 8" id="KW-0472">Membrane</keyword>
<feature type="transmembrane region" description="Helical" evidence="8">
    <location>
        <begin position="262"/>
        <end position="283"/>
    </location>
</feature>
<evidence type="ECO:0000256" key="7">
    <source>
        <dbReference type="ARBA" id="ARBA00023136"/>
    </source>
</evidence>
<evidence type="ECO:0000256" key="3">
    <source>
        <dbReference type="ARBA" id="ARBA00022448"/>
    </source>
</evidence>
<dbReference type="InterPro" id="IPR047817">
    <property type="entry name" value="ABC2_TM_bact-type"/>
</dbReference>
<feature type="transmembrane region" description="Helical" evidence="8">
    <location>
        <begin position="22"/>
        <end position="40"/>
    </location>
</feature>
<dbReference type="EMBL" id="PGVE01000088">
    <property type="protein sequence ID" value="PLS01846.1"/>
    <property type="molecule type" value="Genomic_DNA"/>
</dbReference>
<dbReference type="Gene3D" id="3.40.1710.10">
    <property type="entry name" value="abc type-2 transporter like domain"/>
    <property type="match status" value="1"/>
</dbReference>
<feature type="transmembrane region" description="Helical" evidence="8">
    <location>
        <begin position="227"/>
        <end position="250"/>
    </location>
</feature>
<feature type="domain" description="ABC transmembrane type-2" evidence="9">
    <location>
        <begin position="150"/>
        <end position="374"/>
    </location>
</feature>
<evidence type="ECO:0000256" key="6">
    <source>
        <dbReference type="ARBA" id="ARBA00022989"/>
    </source>
</evidence>
<keyword evidence="11" id="KW-1185">Reference proteome</keyword>
<evidence type="ECO:0000313" key="11">
    <source>
        <dbReference type="Proteomes" id="UP000234950"/>
    </source>
</evidence>
<evidence type="ECO:0000256" key="8">
    <source>
        <dbReference type="SAM" id="Phobius"/>
    </source>
</evidence>
<dbReference type="RefSeq" id="WP_101650826.1">
    <property type="nucleotide sequence ID" value="NZ_PGVE01000088.1"/>
</dbReference>
<protein>
    <submittedName>
        <fullName evidence="10">ABC transporter permease</fullName>
    </submittedName>
</protein>
<evidence type="ECO:0000256" key="4">
    <source>
        <dbReference type="ARBA" id="ARBA00022475"/>
    </source>
</evidence>
<feature type="transmembrane region" description="Helical" evidence="8">
    <location>
        <begin position="349"/>
        <end position="369"/>
    </location>
</feature>
<sequence>MKEIMWLVANSLRSIFLNKRKILAYVLVPLLGIFIAFLAYGRTGPTYLQTGIVDLDQTAISKNTASFIGSLNNVKTSKLVESEVKNKISSGSLDCVIILERGFSQAIMNGEKPEVQIVSIKGAQVTSYIKAYLNNYIGNLSSLSTAANGDVTVFNTLYQNYQESKYKVSTHSLKDTSNNHDMTIQTIGFLLMIMLNSAGGLSELILKEKENLTYFRIMSAPIDGKQYVLSNVIVNMIIMTIQVVVTLTVMTKGFGISAGVPFWEMIGVMMFFSLVSVGLSLVITAFATNSNSASALQNLIMTPTCLLAGCFWPVEIMPKAAQKIADFLPQRWLLDTISELQKGHTLSSLSLNLVTLLAFALVFFMIAIYKFSRNNNVRSFI</sequence>
<accession>A0A2N5H8K1</accession>
<dbReference type="InterPro" id="IPR051449">
    <property type="entry name" value="ABC-2_transporter_component"/>
</dbReference>
<keyword evidence="3" id="KW-0813">Transport</keyword>
<feature type="transmembrane region" description="Helical" evidence="8">
    <location>
        <begin position="295"/>
        <end position="314"/>
    </location>
</feature>
<dbReference type="Proteomes" id="UP000234950">
    <property type="component" value="Unassembled WGS sequence"/>
</dbReference>
<dbReference type="PROSITE" id="PS51012">
    <property type="entry name" value="ABC_TM2"/>
    <property type="match status" value="1"/>
</dbReference>
<comment type="similarity">
    <text evidence="2">Belongs to the ABC-2 integral membrane protein family.</text>
</comment>
<dbReference type="PANTHER" id="PTHR30294:SF45">
    <property type="entry name" value="LINEARMYCIN RESISTANCE PERMEASE PROTEIN LNRN"/>
    <property type="match status" value="1"/>
</dbReference>
<gene>
    <name evidence="10" type="ORF">CVD27_23130</name>
</gene>
<evidence type="ECO:0000313" key="10">
    <source>
        <dbReference type="EMBL" id="PLS01846.1"/>
    </source>
</evidence>
<comment type="subcellular location">
    <subcellularLocation>
        <location evidence="1">Cell membrane</location>
        <topology evidence="1">Multi-pass membrane protein</topology>
    </subcellularLocation>
</comment>
<keyword evidence="6 8" id="KW-1133">Transmembrane helix</keyword>
<evidence type="ECO:0000256" key="2">
    <source>
        <dbReference type="ARBA" id="ARBA00007783"/>
    </source>
</evidence>
<dbReference type="GO" id="GO:0140359">
    <property type="term" value="F:ABC-type transporter activity"/>
    <property type="evidence" value="ECO:0007669"/>
    <property type="project" value="InterPro"/>
</dbReference>
<keyword evidence="5 8" id="KW-0812">Transmembrane</keyword>